<organism evidence="9 10">
    <name type="scientific">Ideonella oryzae</name>
    <dbReference type="NCBI Taxonomy" id="2937441"/>
    <lineage>
        <taxon>Bacteria</taxon>
        <taxon>Pseudomonadati</taxon>
        <taxon>Pseudomonadota</taxon>
        <taxon>Betaproteobacteria</taxon>
        <taxon>Burkholderiales</taxon>
        <taxon>Sphaerotilaceae</taxon>
        <taxon>Ideonella</taxon>
    </lineage>
</organism>
<evidence type="ECO:0000256" key="5">
    <source>
        <dbReference type="ARBA" id="ARBA00022989"/>
    </source>
</evidence>
<evidence type="ECO:0000256" key="4">
    <source>
        <dbReference type="ARBA" id="ARBA00022801"/>
    </source>
</evidence>
<gene>
    <name evidence="9" type="ORF">M0L44_14035</name>
</gene>
<dbReference type="InterPro" id="IPR050925">
    <property type="entry name" value="Rhomboid_protease_S54"/>
</dbReference>
<reference evidence="9 10" key="1">
    <citation type="submission" date="2022-06" db="EMBL/GenBank/DDBJ databases">
        <title>Ideonella sp. NS12-5 Genome sequencing and assembly.</title>
        <authorList>
            <person name="Jung Y."/>
        </authorList>
    </citation>
    <scope>NUCLEOTIDE SEQUENCE [LARGE SCALE GENOMIC DNA]</scope>
    <source>
        <strain evidence="9 10">NS12-5</strain>
    </source>
</reference>
<feature type="transmembrane region" description="Helical" evidence="7">
    <location>
        <begin position="174"/>
        <end position="195"/>
    </location>
</feature>
<proteinExistence type="inferred from homology"/>
<feature type="transmembrane region" description="Helical" evidence="7">
    <location>
        <begin position="6"/>
        <end position="26"/>
    </location>
</feature>
<keyword evidence="4" id="KW-0378">Hydrolase</keyword>
<accession>A0ABT1BNN8</accession>
<feature type="transmembrane region" description="Helical" evidence="7">
    <location>
        <begin position="86"/>
        <end position="104"/>
    </location>
</feature>
<dbReference type="GO" id="GO:0006508">
    <property type="term" value="P:proteolysis"/>
    <property type="evidence" value="ECO:0007669"/>
    <property type="project" value="UniProtKB-KW"/>
</dbReference>
<dbReference type="Proteomes" id="UP001204851">
    <property type="component" value="Unassembled WGS sequence"/>
</dbReference>
<evidence type="ECO:0000313" key="10">
    <source>
        <dbReference type="Proteomes" id="UP001204851"/>
    </source>
</evidence>
<sequence>MSSVLAAPAASLLLAAMAAISLWAFYRAPQWLDRGVLRPYWLLRRRQWGTVLSHAFLHADLTHLIFNGFSFWAFAPGLERALGTPLFLLLYAVGLLASTLGTWLKQRHNPAYQCLGASGAVMAVVFAAIALFPGAKLFILPIPVPIPAPIFGLGYLAYTLWAGQQQRGRTNHEAHLWGAVSGLLFALVVAPGWVARAWLGG</sequence>
<keyword evidence="5 7" id="KW-1133">Transmembrane helix</keyword>
<dbReference type="Pfam" id="PF01694">
    <property type="entry name" value="Rhomboid"/>
    <property type="match status" value="1"/>
</dbReference>
<dbReference type="GO" id="GO:0008233">
    <property type="term" value="F:peptidase activity"/>
    <property type="evidence" value="ECO:0007669"/>
    <property type="project" value="UniProtKB-KW"/>
</dbReference>
<dbReference type="PANTHER" id="PTHR43731">
    <property type="entry name" value="RHOMBOID PROTEASE"/>
    <property type="match status" value="1"/>
</dbReference>
<evidence type="ECO:0000313" key="9">
    <source>
        <dbReference type="EMBL" id="MCO5977825.1"/>
    </source>
</evidence>
<comment type="caution">
    <text evidence="9">The sequence shown here is derived from an EMBL/GenBank/DDBJ whole genome shotgun (WGS) entry which is preliminary data.</text>
</comment>
<dbReference type="InterPro" id="IPR022764">
    <property type="entry name" value="Peptidase_S54_rhomboid_dom"/>
</dbReference>
<name>A0ABT1BNN8_9BURK</name>
<evidence type="ECO:0000259" key="8">
    <source>
        <dbReference type="Pfam" id="PF01694"/>
    </source>
</evidence>
<dbReference type="EMBL" id="JAMXMC010000007">
    <property type="protein sequence ID" value="MCO5977825.1"/>
    <property type="molecule type" value="Genomic_DNA"/>
</dbReference>
<feature type="transmembrane region" description="Helical" evidence="7">
    <location>
        <begin position="111"/>
        <end position="132"/>
    </location>
</feature>
<comment type="subcellular location">
    <subcellularLocation>
        <location evidence="1">Membrane</location>
        <topology evidence="1">Multi-pass membrane protein</topology>
    </subcellularLocation>
</comment>
<feature type="domain" description="Peptidase S54 rhomboid" evidence="8">
    <location>
        <begin position="46"/>
        <end position="190"/>
    </location>
</feature>
<keyword evidence="6 7" id="KW-0472">Membrane</keyword>
<dbReference type="InterPro" id="IPR035952">
    <property type="entry name" value="Rhomboid-like_sf"/>
</dbReference>
<evidence type="ECO:0000256" key="6">
    <source>
        <dbReference type="ARBA" id="ARBA00023136"/>
    </source>
</evidence>
<keyword evidence="10" id="KW-1185">Reference proteome</keyword>
<dbReference type="RefSeq" id="WP_252770358.1">
    <property type="nucleotide sequence ID" value="NZ_JAMXMC010000007.1"/>
</dbReference>
<feature type="transmembrane region" description="Helical" evidence="7">
    <location>
        <begin position="47"/>
        <end position="66"/>
    </location>
</feature>
<keyword evidence="9" id="KW-0645">Protease</keyword>
<evidence type="ECO:0000256" key="1">
    <source>
        <dbReference type="ARBA" id="ARBA00004141"/>
    </source>
</evidence>
<dbReference type="PANTHER" id="PTHR43731:SF14">
    <property type="entry name" value="PRESENILIN-ASSOCIATED RHOMBOID-LIKE PROTEIN, MITOCHONDRIAL"/>
    <property type="match status" value="1"/>
</dbReference>
<feature type="transmembrane region" description="Helical" evidence="7">
    <location>
        <begin position="138"/>
        <end position="162"/>
    </location>
</feature>
<evidence type="ECO:0000256" key="7">
    <source>
        <dbReference type="SAM" id="Phobius"/>
    </source>
</evidence>
<comment type="similarity">
    <text evidence="2">Belongs to the peptidase S54 family.</text>
</comment>
<evidence type="ECO:0000256" key="2">
    <source>
        <dbReference type="ARBA" id="ARBA00009045"/>
    </source>
</evidence>
<evidence type="ECO:0000256" key="3">
    <source>
        <dbReference type="ARBA" id="ARBA00022692"/>
    </source>
</evidence>
<protein>
    <submittedName>
        <fullName evidence="9">Rhomboid family intramembrane serine protease</fullName>
    </submittedName>
</protein>
<dbReference type="SUPFAM" id="SSF144091">
    <property type="entry name" value="Rhomboid-like"/>
    <property type="match status" value="1"/>
</dbReference>
<keyword evidence="3 7" id="KW-0812">Transmembrane</keyword>
<dbReference type="Gene3D" id="1.20.1540.10">
    <property type="entry name" value="Rhomboid-like"/>
    <property type="match status" value="1"/>
</dbReference>